<dbReference type="InterPro" id="IPR033140">
    <property type="entry name" value="Lipase_GDXG_put_SER_AS"/>
</dbReference>
<keyword evidence="2" id="KW-0378">Hydrolase</keyword>
<keyword evidence="6" id="KW-1185">Reference proteome</keyword>
<gene>
    <name evidence="5" type="ORF">HNP84_001809</name>
</gene>
<sequence>MHREIDKDVRPDYPVSWQAVAMISLMRSTMRPISSIFLRHPAALTMACRAVELTRRLPSRLPEHVRIAEERFGACGGEWVRAGEDLDEGKVLLYFHGGGYFFCSPATHRPITWRLSAVSRRPVLALDYRQGPVYSLAESLTDAVAAYECLLGRGYSGSDIILSGDSAGGHLTLATLLALRDSRMPLPAAAICLSPWTDLTDAPRQTNRWLDPMLPAGRVEWLARRWTDGLDPKDPLVSPAYGDYTGLPPLMIVTGSTEVLRDEARRVAQQARRAGVPVRYEEWRRMPHVFAILADVMPEARLLFRHISRFLAAAQAIPEPVCTSPDGPGAGTAAA</sequence>
<dbReference type="RefSeq" id="WP_185048881.1">
    <property type="nucleotide sequence ID" value="NZ_BAABIX010000027.1"/>
</dbReference>
<comment type="caution">
    <text evidence="5">The sequence shown here is derived from an EMBL/GenBank/DDBJ whole genome shotgun (WGS) entry which is preliminary data.</text>
</comment>
<dbReference type="InterPro" id="IPR050300">
    <property type="entry name" value="GDXG_lipolytic_enzyme"/>
</dbReference>
<dbReference type="InterPro" id="IPR002168">
    <property type="entry name" value="Lipase_GDXG_HIS_AS"/>
</dbReference>
<evidence type="ECO:0000256" key="1">
    <source>
        <dbReference type="ARBA" id="ARBA00010515"/>
    </source>
</evidence>
<proteinExistence type="inferred from homology"/>
<dbReference type="SUPFAM" id="SSF53474">
    <property type="entry name" value="alpha/beta-Hydrolases"/>
    <property type="match status" value="1"/>
</dbReference>
<dbReference type="PANTHER" id="PTHR48081">
    <property type="entry name" value="AB HYDROLASE SUPERFAMILY PROTEIN C4A8.06C"/>
    <property type="match status" value="1"/>
</dbReference>
<dbReference type="InterPro" id="IPR029058">
    <property type="entry name" value="AB_hydrolase_fold"/>
</dbReference>
<evidence type="ECO:0000313" key="6">
    <source>
        <dbReference type="Proteomes" id="UP000578449"/>
    </source>
</evidence>
<evidence type="ECO:0000259" key="4">
    <source>
        <dbReference type="Pfam" id="PF07859"/>
    </source>
</evidence>
<dbReference type="Gene3D" id="3.40.50.1820">
    <property type="entry name" value="alpha/beta hydrolase"/>
    <property type="match status" value="1"/>
</dbReference>
<protein>
    <submittedName>
        <fullName evidence="5">Acetyl esterase/lipase</fullName>
    </submittedName>
</protein>
<dbReference type="PROSITE" id="PS01174">
    <property type="entry name" value="LIPASE_GDXG_SER"/>
    <property type="match status" value="1"/>
</dbReference>
<dbReference type="EMBL" id="JACHGN010000003">
    <property type="protein sequence ID" value="MBB5132096.1"/>
    <property type="molecule type" value="Genomic_DNA"/>
</dbReference>
<evidence type="ECO:0000256" key="3">
    <source>
        <dbReference type="PROSITE-ProRule" id="PRU10038"/>
    </source>
</evidence>
<evidence type="ECO:0000313" key="5">
    <source>
        <dbReference type="EMBL" id="MBB5132096.1"/>
    </source>
</evidence>
<dbReference type="AlphaFoldDB" id="A0A840P0V3"/>
<dbReference type="InterPro" id="IPR013094">
    <property type="entry name" value="AB_hydrolase_3"/>
</dbReference>
<evidence type="ECO:0000256" key="2">
    <source>
        <dbReference type="ARBA" id="ARBA00022801"/>
    </source>
</evidence>
<dbReference type="Proteomes" id="UP000578449">
    <property type="component" value="Unassembled WGS sequence"/>
</dbReference>
<accession>A0A840P0V3</accession>
<feature type="active site" evidence="3">
    <location>
        <position position="166"/>
    </location>
</feature>
<feature type="domain" description="Alpha/beta hydrolase fold-3" evidence="4">
    <location>
        <begin position="92"/>
        <end position="291"/>
    </location>
</feature>
<name>A0A840P0V3_9ACTN</name>
<comment type="similarity">
    <text evidence="1">Belongs to the 'GDXG' lipolytic enzyme family.</text>
</comment>
<dbReference type="GO" id="GO:0016787">
    <property type="term" value="F:hydrolase activity"/>
    <property type="evidence" value="ECO:0007669"/>
    <property type="project" value="UniProtKB-KW"/>
</dbReference>
<dbReference type="Pfam" id="PF07859">
    <property type="entry name" value="Abhydrolase_3"/>
    <property type="match status" value="1"/>
</dbReference>
<dbReference type="PROSITE" id="PS01173">
    <property type="entry name" value="LIPASE_GDXG_HIS"/>
    <property type="match status" value="1"/>
</dbReference>
<dbReference type="PANTHER" id="PTHR48081:SF8">
    <property type="entry name" value="ALPHA_BETA HYDROLASE FOLD-3 DOMAIN-CONTAINING PROTEIN-RELATED"/>
    <property type="match status" value="1"/>
</dbReference>
<organism evidence="5 6">
    <name type="scientific">Thermocatellispora tengchongensis</name>
    <dbReference type="NCBI Taxonomy" id="1073253"/>
    <lineage>
        <taxon>Bacteria</taxon>
        <taxon>Bacillati</taxon>
        <taxon>Actinomycetota</taxon>
        <taxon>Actinomycetes</taxon>
        <taxon>Streptosporangiales</taxon>
        <taxon>Streptosporangiaceae</taxon>
        <taxon>Thermocatellispora</taxon>
    </lineage>
</organism>
<reference evidence="5 6" key="1">
    <citation type="submission" date="2020-08" db="EMBL/GenBank/DDBJ databases">
        <title>Genomic Encyclopedia of Type Strains, Phase IV (KMG-IV): sequencing the most valuable type-strain genomes for metagenomic binning, comparative biology and taxonomic classification.</title>
        <authorList>
            <person name="Goeker M."/>
        </authorList>
    </citation>
    <scope>NUCLEOTIDE SEQUENCE [LARGE SCALE GENOMIC DNA]</scope>
    <source>
        <strain evidence="5 6">DSM 45615</strain>
    </source>
</reference>